<evidence type="ECO:0000256" key="1">
    <source>
        <dbReference type="SAM" id="MobiDB-lite"/>
    </source>
</evidence>
<dbReference type="SUPFAM" id="SSF56024">
    <property type="entry name" value="Phospholipase D/nuclease"/>
    <property type="match status" value="1"/>
</dbReference>
<sequence length="120" mass="13646">MERSAHIRIYLDPREVERITLDGEHPFVKLSRMRNVEIKLKASADSSMRLKGYSVNGSLLRIGSANETHPSLERQDNELVVITEKDAVAAFDRNSMRCGRDRTIRNSPSRKLRAARITAP</sequence>
<evidence type="ECO:0000313" key="4">
    <source>
        <dbReference type="Proteomes" id="UP001144323"/>
    </source>
</evidence>
<dbReference type="EMBL" id="BSEC01000004">
    <property type="protein sequence ID" value="GLI95558.1"/>
    <property type="molecule type" value="Genomic_DNA"/>
</dbReference>
<evidence type="ECO:0000259" key="2">
    <source>
        <dbReference type="Pfam" id="PF13091"/>
    </source>
</evidence>
<feature type="domain" description="Phospholipase D-like" evidence="2">
    <location>
        <begin position="3"/>
        <end position="93"/>
    </location>
</feature>
<organism evidence="3 4">
    <name type="scientific">Methylocystis echinoides</name>
    <dbReference type="NCBI Taxonomy" id="29468"/>
    <lineage>
        <taxon>Bacteria</taxon>
        <taxon>Pseudomonadati</taxon>
        <taxon>Pseudomonadota</taxon>
        <taxon>Alphaproteobacteria</taxon>
        <taxon>Hyphomicrobiales</taxon>
        <taxon>Methylocystaceae</taxon>
        <taxon>Methylocystis</taxon>
    </lineage>
</organism>
<evidence type="ECO:0000313" key="3">
    <source>
        <dbReference type="EMBL" id="GLI95558.1"/>
    </source>
</evidence>
<name>A0A9W6LUD6_9HYPH</name>
<dbReference type="InterPro" id="IPR025202">
    <property type="entry name" value="PLD-like_dom"/>
</dbReference>
<gene>
    <name evidence="3" type="ORF">LMG27198_45500</name>
</gene>
<dbReference type="Gene3D" id="3.30.870.10">
    <property type="entry name" value="Endonuclease Chain A"/>
    <property type="match status" value="1"/>
</dbReference>
<dbReference type="Proteomes" id="UP001144323">
    <property type="component" value="Unassembled WGS sequence"/>
</dbReference>
<feature type="region of interest" description="Disordered" evidence="1">
    <location>
        <begin position="99"/>
        <end position="120"/>
    </location>
</feature>
<dbReference type="Pfam" id="PF13091">
    <property type="entry name" value="PLDc_2"/>
    <property type="match status" value="1"/>
</dbReference>
<proteinExistence type="predicted"/>
<comment type="caution">
    <text evidence="3">The sequence shown here is derived from an EMBL/GenBank/DDBJ whole genome shotgun (WGS) entry which is preliminary data.</text>
</comment>
<keyword evidence="4" id="KW-1185">Reference proteome</keyword>
<reference evidence="3" key="1">
    <citation type="journal article" date="2023" name="Int. J. Syst. Evol. Microbiol.">
        <title>Methylocystis iwaonis sp. nov., a type II methane-oxidizing bacterium from surface soil of a rice paddy field in Japan, and emended description of the genus Methylocystis (ex Whittenbury et al. 1970) Bowman et al. 1993.</title>
        <authorList>
            <person name="Kaise H."/>
            <person name="Sawadogo J.B."/>
            <person name="Alam M.S."/>
            <person name="Ueno C."/>
            <person name="Dianou D."/>
            <person name="Shinjo R."/>
            <person name="Asakawa S."/>
        </authorList>
    </citation>
    <scope>NUCLEOTIDE SEQUENCE</scope>
    <source>
        <strain evidence="3">LMG27198</strain>
    </source>
</reference>
<protein>
    <recommendedName>
        <fullName evidence="2">Phospholipase D-like domain-containing protein</fullName>
    </recommendedName>
</protein>
<dbReference type="AlphaFoldDB" id="A0A9W6LUD6"/>
<accession>A0A9W6LUD6</accession>